<evidence type="ECO:0000313" key="2">
    <source>
        <dbReference type="Proteomes" id="UP001152795"/>
    </source>
</evidence>
<dbReference type="Proteomes" id="UP001152795">
    <property type="component" value="Unassembled WGS sequence"/>
</dbReference>
<name>A0A7D9KAV6_PARCT</name>
<dbReference type="AlphaFoldDB" id="A0A7D9KAV6"/>
<accession>A0A7D9KAV6</accession>
<proteinExistence type="predicted"/>
<dbReference type="EMBL" id="CACRXK020031982">
    <property type="protein sequence ID" value="CAB4043289.1"/>
    <property type="molecule type" value="Genomic_DNA"/>
</dbReference>
<feature type="non-terminal residue" evidence="1">
    <location>
        <position position="71"/>
    </location>
</feature>
<organism evidence="1 2">
    <name type="scientific">Paramuricea clavata</name>
    <name type="common">Red gorgonian</name>
    <name type="synonym">Violescent sea-whip</name>
    <dbReference type="NCBI Taxonomy" id="317549"/>
    <lineage>
        <taxon>Eukaryota</taxon>
        <taxon>Metazoa</taxon>
        <taxon>Cnidaria</taxon>
        <taxon>Anthozoa</taxon>
        <taxon>Octocorallia</taxon>
        <taxon>Malacalcyonacea</taxon>
        <taxon>Plexauridae</taxon>
        <taxon>Paramuricea</taxon>
    </lineage>
</organism>
<gene>
    <name evidence="1" type="ORF">PACLA_8A089022</name>
</gene>
<protein>
    <submittedName>
        <fullName evidence="1">Uncharacterized protein</fullName>
    </submittedName>
</protein>
<reference evidence="1" key="1">
    <citation type="submission" date="2020-04" db="EMBL/GenBank/DDBJ databases">
        <authorList>
            <person name="Alioto T."/>
            <person name="Alioto T."/>
            <person name="Gomez Garrido J."/>
        </authorList>
    </citation>
    <scope>NUCLEOTIDE SEQUENCE</scope>
    <source>
        <strain evidence="1">A484AB</strain>
    </source>
</reference>
<keyword evidence="2" id="KW-1185">Reference proteome</keyword>
<evidence type="ECO:0000313" key="1">
    <source>
        <dbReference type="EMBL" id="CAB4043289.1"/>
    </source>
</evidence>
<sequence length="71" mass="8375">TVWSGIFLRGQVDPRVDSEMWNEVRNIQTKNKELKTKALELRRQYVELQAKVRTKLKMDRPTDASTTRESP</sequence>
<comment type="caution">
    <text evidence="1">The sequence shown here is derived from an EMBL/GenBank/DDBJ whole genome shotgun (WGS) entry which is preliminary data.</text>
</comment>